<evidence type="ECO:0000313" key="2">
    <source>
        <dbReference type="EMBL" id="MBJ3761471.1"/>
    </source>
</evidence>
<comment type="caution">
    <text evidence="2">The sequence shown here is derived from an EMBL/GenBank/DDBJ whole genome shotgun (WGS) entry which is preliminary data.</text>
</comment>
<evidence type="ECO:0000313" key="3">
    <source>
        <dbReference type="Proteomes" id="UP000642488"/>
    </source>
</evidence>
<dbReference type="EMBL" id="JAEKPD010000001">
    <property type="protein sequence ID" value="MBJ3761471.1"/>
    <property type="molecule type" value="Genomic_DNA"/>
</dbReference>
<accession>A0A934IEW6</accession>
<dbReference type="InterPro" id="IPR000073">
    <property type="entry name" value="AB_hydrolase_1"/>
</dbReference>
<feature type="domain" description="AB hydrolase-1" evidence="1">
    <location>
        <begin position="37"/>
        <end position="274"/>
    </location>
</feature>
<name>A0A934IEW6_9RHOB</name>
<keyword evidence="2" id="KW-0378">Hydrolase</keyword>
<dbReference type="Pfam" id="PF00561">
    <property type="entry name" value="Abhydrolase_1"/>
    <property type="match status" value="1"/>
</dbReference>
<proteinExistence type="predicted"/>
<dbReference type="NCBIfam" id="TIGR03056">
    <property type="entry name" value="bchO_mg_che_rel"/>
    <property type="match status" value="1"/>
</dbReference>
<gene>
    <name evidence="2" type="ORF">ILP92_01730</name>
</gene>
<dbReference type="Proteomes" id="UP000642488">
    <property type="component" value="Unassembled WGS sequence"/>
</dbReference>
<protein>
    <submittedName>
        <fullName evidence="2">Alpha/beta fold hydrolase</fullName>
    </submittedName>
</protein>
<dbReference type="PRINTS" id="PR00111">
    <property type="entry name" value="ABHYDROLASE"/>
</dbReference>
<sequence length="291" mass="31614">MRGSPTDLHWPHADSSHFFDVRPHRWHVQLLGAGPDILFLHGTGASTHAWADVLTRLSRDFRVIAVDLPGHGFTRLGSRHRSRPNTMAADLWALAMAQGWSPSAIVGHSAGAALALTMAGIPRSGQSVPHVVGINGALDGFDGAAGWLFPIAARAMATLPGVPSALAQLGRDRSRVEKLLKQTGSTLKPDAITRYANLFSDRDHLEGTLQMMSQWSTSHLPHLLKSWTGRLDLLAGDRDRTVPPDVSRRAAQSARNGHFVQLENLGHLAAEEDPDQVASLLHDILRGDTRR</sequence>
<dbReference type="AlphaFoldDB" id="A0A934IEW6"/>
<reference evidence="2" key="1">
    <citation type="submission" date="2020-12" db="EMBL/GenBank/DDBJ databases">
        <title>Bacterial taxonomy.</title>
        <authorList>
            <person name="Pan X."/>
        </authorList>
    </citation>
    <scope>NUCLEOTIDE SEQUENCE</scope>
    <source>
        <strain evidence="2">KCTC 52957</strain>
    </source>
</reference>
<dbReference type="RefSeq" id="WP_198914631.1">
    <property type="nucleotide sequence ID" value="NZ_JAEKPD010000001.1"/>
</dbReference>
<dbReference type="Gene3D" id="3.40.50.1820">
    <property type="entry name" value="alpha/beta hydrolase"/>
    <property type="match status" value="1"/>
</dbReference>
<organism evidence="2 3">
    <name type="scientific">Palleronia pontilimi</name>
    <dbReference type="NCBI Taxonomy" id="1964209"/>
    <lineage>
        <taxon>Bacteria</taxon>
        <taxon>Pseudomonadati</taxon>
        <taxon>Pseudomonadota</taxon>
        <taxon>Alphaproteobacteria</taxon>
        <taxon>Rhodobacterales</taxon>
        <taxon>Roseobacteraceae</taxon>
        <taxon>Palleronia</taxon>
    </lineage>
</organism>
<keyword evidence="3" id="KW-1185">Reference proteome</keyword>
<dbReference type="GO" id="GO:0016787">
    <property type="term" value="F:hydrolase activity"/>
    <property type="evidence" value="ECO:0007669"/>
    <property type="project" value="UniProtKB-KW"/>
</dbReference>
<evidence type="ECO:0000259" key="1">
    <source>
        <dbReference type="Pfam" id="PF00561"/>
    </source>
</evidence>
<dbReference type="PANTHER" id="PTHR46438:SF11">
    <property type="entry name" value="LIPASE-RELATED"/>
    <property type="match status" value="1"/>
</dbReference>
<dbReference type="InterPro" id="IPR029058">
    <property type="entry name" value="AB_hydrolase_fold"/>
</dbReference>
<dbReference type="PANTHER" id="PTHR46438">
    <property type="entry name" value="ALPHA/BETA-HYDROLASES SUPERFAMILY PROTEIN"/>
    <property type="match status" value="1"/>
</dbReference>
<dbReference type="SUPFAM" id="SSF53474">
    <property type="entry name" value="alpha/beta-Hydrolases"/>
    <property type="match status" value="1"/>
</dbReference>
<dbReference type="InterPro" id="IPR017497">
    <property type="entry name" value="BchO"/>
</dbReference>